<sequence>MEGLSLGQLFSRSQATLNSLDETRLASVDPAYQQLVMEAIEQLQQADALVTRLAIFSSNEFLDDINANDLRFLLIPAYLGELILKQTNGERRKILIDAKEAFHRFLSTCQEHQLIQKQDLADLEASLEDKQRAIPAAQQRNEKIARYRREKAAREKLVQLRDRLLLSESRQTKDAEEDDDDVEREIVIALIDIHILKSLEHLHAIQQEMMMVKEMEAMQDIRMQKPGQSTTEDDRVPTGLNSAWGRDKPLLSKEGRPLQPFVITNKRQQLTDQVFRPGHNLPTMTIDEYLQQEMEQGNIISGGGKEPEKQEVDDENEDAVDAETIKQRNWDEFKEANPKGWGNRGNKG</sequence>
<dbReference type="InParanoid" id="A0A163EAI9"/>
<proteinExistence type="predicted"/>
<dbReference type="Gene3D" id="1.25.40.540">
    <property type="entry name" value="TAP42-like family"/>
    <property type="match status" value="1"/>
</dbReference>
<dbReference type="RefSeq" id="XP_018295690.1">
    <property type="nucleotide sequence ID" value="XM_018430607.1"/>
</dbReference>
<evidence type="ECO:0000313" key="2">
    <source>
        <dbReference type="EMBL" id="OAD77650.1"/>
    </source>
</evidence>
<keyword evidence="3" id="KW-1185">Reference proteome</keyword>
<feature type="region of interest" description="Disordered" evidence="1">
    <location>
        <begin position="299"/>
        <end position="348"/>
    </location>
</feature>
<dbReference type="GeneID" id="28991513"/>
<gene>
    <name evidence="2" type="ORF">PHYBLDRAFT_141520</name>
</gene>
<dbReference type="PANTHER" id="PTHR10933">
    <property type="entry name" value="IMMUNOGLOBULIN-BINDING PROTEIN 1"/>
    <property type="match status" value="1"/>
</dbReference>
<dbReference type="VEuPathDB" id="FungiDB:PHYBLDRAFT_141520"/>
<evidence type="ECO:0000256" key="1">
    <source>
        <dbReference type="SAM" id="MobiDB-lite"/>
    </source>
</evidence>
<dbReference type="PANTHER" id="PTHR10933:SF9">
    <property type="entry name" value="IMMUNOGLOBULIN-BINDING PROTEIN 1"/>
    <property type="match status" value="1"/>
</dbReference>
<reference evidence="3" key="1">
    <citation type="submission" date="2015-06" db="EMBL/GenBank/DDBJ databases">
        <title>Expansion of signal transduction pathways in fungi by whole-genome duplication.</title>
        <authorList>
            <consortium name="DOE Joint Genome Institute"/>
            <person name="Corrochano L.M."/>
            <person name="Kuo A."/>
            <person name="Marcet-Houben M."/>
            <person name="Polaino S."/>
            <person name="Salamov A."/>
            <person name="Villalobos J.M."/>
            <person name="Alvarez M.I."/>
            <person name="Avalos J."/>
            <person name="Benito E.P."/>
            <person name="Benoit I."/>
            <person name="Burger G."/>
            <person name="Camino L.P."/>
            <person name="Canovas D."/>
            <person name="Cerda-Olmedo E."/>
            <person name="Cheng J.-F."/>
            <person name="Dominguez A."/>
            <person name="Elias M."/>
            <person name="Eslava A.P."/>
            <person name="Glaser F."/>
            <person name="Grimwood J."/>
            <person name="Gutierrez G."/>
            <person name="Heitman J."/>
            <person name="Henrissat B."/>
            <person name="Iturriaga E.A."/>
            <person name="Lang B.F."/>
            <person name="Lavin J.L."/>
            <person name="Lee S."/>
            <person name="Li W."/>
            <person name="Lindquist E."/>
            <person name="Lopez-Garcia S."/>
            <person name="Luque E.M."/>
            <person name="Marcos A.T."/>
            <person name="Martin J."/>
            <person name="McCluskey K."/>
            <person name="Medina H.R."/>
            <person name="Miralles-Duran A."/>
            <person name="Miyazaki A."/>
            <person name="Munoz-Torres E."/>
            <person name="Oguiza J.A."/>
            <person name="Ohm R."/>
            <person name="Olmedo M."/>
            <person name="Orejas M."/>
            <person name="Ortiz-Castellanos L."/>
            <person name="Pisabarro A.G."/>
            <person name="Rodriguez-Romero J."/>
            <person name="Ruiz-Herrera J."/>
            <person name="Ruiz-Vazquez R."/>
            <person name="Sanz C."/>
            <person name="Schackwitz W."/>
            <person name="Schmutz J."/>
            <person name="Shahriari M."/>
            <person name="Shelest E."/>
            <person name="Silva-Franco F."/>
            <person name="Soanes D."/>
            <person name="Syed K."/>
            <person name="Tagua V.G."/>
            <person name="Talbot N.J."/>
            <person name="Thon M."/>
            <person name="De vries R.P."/>
            <person name="Wiebenga A."/>
            <person name="Yadav J.S."/>
            <person name="Braun E.L."/>
            <person name="Baker S."/>
            <person name="Garre V."/>
            <person name="Horwitz B."/>
            <person name="Torres-Martinez S."/>
            <person name="Idnurm A."/>
            <person name="Herrera-Estrella A."/>
            <person name="Gabaldon T."/>
            <person name="Grigoriev I.V."/>
        </authorList>
    </citation>
    <scope>NUCLEOTIDE SEQUENCE [LARGE SCALE GENOMIC DNA]</scope>
    <source>
        <strain evidence="3">NRRL 1555(-)</strain>
    </source>
</reference>
<organism evidence="2 3">
    <name type="scientific">Phycomyces blakesleeanus (strain ATCC 8743b / DSM 1359 / FGSC 10004 / NBRC 33097 / NRRL 1555)</name>
    <dbReference type="NCBI Taxonomy" id="763407"/>
    <lineage>
        <taxon>Eukaryota</taxon>
        <taxon>Fungi</taxon>
        <taxon>Fungi incertae sedis</taxon>
        <taxon>Mucoromycota</taxon>
        <taxon>Mucoromycotina</taxon>
        <taxon>Mucoromycetes</taxon>
        <taxon>Mucorales</taxon>
        <taxon>Phycomycetaceae</taxon>
        <taxon>Phycomyces</taxon>
    </lineage>
</organism>
<dbReference type="OrthoDB" id="10261753at2759"/>
<dbReference type="AlphaFoldDB" id="A0A163EAI9"/>
<dbReference type="GO" id="GO:0009966">
    <property type="term" value="P:regulation of signal transduction"/>
    <property type="evidence" value="ECO:0007669"/>
    <property type="project" value="InterPro"/>
</dbReference>
<dbReference type="EMBL" id="KV440974">
    <property type="protein sequence ID" value="OAD77650.1"/>
    <property type="molecule type" value="Genomic_DNA"/>
</dbReference>
<dbReference type="STRING" id="763407.A0A163EAI9"/>
<dbReference type="GO" id="GO:0035303">
    <property type="term" value="P:regulation of dephosphorylation"/>
    <property type="evidence" value="ECO:0007669"/>
    <property type="project" value="TreeGrafter"/>
</dbReference>
<accession>A0A163EAI9</accession>
<feature type="compositionally biased region" description="Acidic residues" evidence="1">
    <location>
        <begin position="311"/>
        <end position="321"/>
    </location>
</feature>
<dbReference type="FunCoup" id="A0A163EAI9">
    <property type="interactions" value="475"/>
</dbReference>
<dbReference type="Pfam" id="PF04177">
    <property type="entry name" value="TAP42"/>
    <property type="match status" value="1"/>
</dbReference>
<feature type="region of interest" description="Disordered" evidence="1">
    <location>
        <begin position="225"/>
        <end position="251"/>
    </location>
</feature>
<name>A0A163EAI9_PHYB8</name>
<protein>
    <recommendedName>
        <fullName evidence="4">TAP42-like protein</fullName>
    </recommendedName>
</protein>
<dbReference type="GO" id="GO:0051721">
    <property type="term" value="F:protein phosphatase 2A binding"/>
    <property type="evidence" value="ECO:0007669"/>
    <property type="project" value="TreeGrafter"/>
</dbReference>
<feature type="compositionally biased region" description="Basic and acidic residues" evidence="1">
    <location>
        <begin position="323"/>
        <end position="337"/>
    </location>
</feature>
<dbReference type="InterPro" id="IPR007304">
    <property type="entry name" value="TAP46-like"/>
</dbReference>
<evidence type="ECO:0000313" key="3">
    <source>
        <dbReference type="Proteomes" id="UP000077315"/>
    </source>
</evidence>
<evidence type="ECO:0008006" key="4">
    <source>
        <dbReference type="Google" id="ProtNLM"/>
    </source>
</evidence>
<dbReference type="Proteomes" id="UP000077315">
    <property type="component" value="Unassembled WGS sequence"/>
</dbReference>
<dbReference type="GO" id="GO:0005829">
    <property type="term" value="C:cytosol"/>
    <property type="evidence" value="ECO:0007669"/>
    <property type="project" value="TreeGrafter"/>
</dbReference>
<dbReference type="InterPro" id="IPR038511">
    <property type="entry name" value="TAP42/TAP46-like_sf"/>
</dbReference>